<dbReference type="RefSeq" id="WP_136858392.1">
    <property type="nucleotide sequence ID" value="NZ_SUNH01000069.1"/>
</dbReference>
<dbReference type="EMBL" id="SUNH01000069">
    <property type="protein sequence ID" value="TJZ76895.1"/>
    <property type="molecule type" value="Genomic_DNA"/>
</dbReference>
<name>A0A4U0Q6X3_9RHOB</name>
<dbReference type="PROSITE" id="PS50994">
    <property type="entry name" value="INTEGRASE"/>
    <property type="match status" value="1"/>
</dbReference>
<dbReference type="InterPro" id="IPR012337">
    <property type="entry name" value="RNaseH-like_sf"/>
</dbReference>
<dbReference type="Gene3D" id="3.30.420.10">
    <property type="entry name" value="Ribonuclease H-like superfamily/Ribonuclease H"/>
    <property type="match status" value="1"/>
</dbReference>
<keyword evidence="4" id="KW-1185">Reference proteome</keyword>
<dbReference type="GO" id="GO:0015074">
    <property type="term" value="P:DNA integration"/>
    <property type="evidence" value="ECO:0007669"/>
    <property type="project" value="InterPro"/>
</dbReference>
<reference evidence="3 4" key="1">
    <citation type="submission" date="2019-04" db="EMBL/GenBank/DDBJ databases">
        <authorList>
            <person name="Li J."/>
        </authorList>
    </citation>
    <scope>NUCLEOTIDE SEQUENCE [LARGE SCALE GENOMIC DNA]</scope>
    <source>
        <strain evidence="3 4">CCTCC AB2016182</strain>
    </source>
</reference>
<evidence type="ECO:0000313" key="4">
    <source>
        <dbReference type="Proteomes" id="UP000306223"/>
    </source>
</evidence>
<feature type="domain" description="Integrase catalytic" evidence="2">
    <location>
        <begin position="23"/>
        <end position="244"/>
    </location>
</feature>
<dbReference type="AlphaFoldDB" id="A0A4U0Q6X3"/>
<feature type="region of interest" description="Disordered" evidence="1">
    <location>
        <begin position="401"/>
        <end position="450"/>
    </location>
</feature>
<dbReference type="SUPFAM" id="SSF53098">
    <property type="entry name" value="Ribonuclease H-like"/>
    <property type="match status" value="1"/>
</dbReference>
<sequence>MKLKRDGAAAARKMFAPVGRGLHLTRPLQRVEIDEWDIDLLFVLSDAGLLEGFTEEERKIFGLVGKKPVRWKLTVAICATTRCILAMIMTPSAKASAAVQALKMVLSDKGALSTAVRANGRWHMHGLPEEIVTDCGSAFRSQEFQTACFDLGIPALRSVAGLPELRGIIERFFRTSGTSLLPELPGRTFSSIAEKGDANPADRACLNENDLAFVLVRWVVDVYHNTPHSGLDGETPLQCWERLTAECGVTPPPDTRTSRRIFGEKFMRKLDKTGITVLGVRYHSENLAAYMLHRRDRDVEVRWLPSDIGEIEVRLDMDWMTVPAVMDAVHGLSAQLWASAVRDVRAADPERKRYDEKVVLAALRDIRERSEDAQAAKGLLVDEWSEERVRREEQKLMIGFQTGPAPQKAARKDGIGRSVVPERDDTPSATRSATTARRGTRKDGVSRFDK</sequence>
<feature type="compositionally biased region" description="Low complexity" evidence="1">
    <location>
        <begin position="428"/>
        <end position="437"/>
    </location>
</feature>
<evidence type="ECO:0000259" key="2">
    <source>
        <dbReference type="PROSITE" id="PS50994"/>
    </source>
</evidence>
<dbReference type="OrthoDB" id="9814072at2"/>
<dbReference type="InterPro" id="IPR001584">
    <property type="entry name" value="Integrase_cat-core"/>
</dbReference>
<organism evidence="3 4">
    <name type="scientific">Paracoccus hibiscisoli</name>
    <dbReference type="NCBI Taxonomy" id="2023261"/>
    <lineage>
        <taxon>Bacteria</taxon>
        <taxon>Pseudomonadati</taxon>
        <taxon>Pseudomonadota</taxon>
        <taxon>Alphaproteobacteria</taxon>
        <taxon>Rhodobacterales</taxon>
        <taxon>Paracoccaceae</taxon>
        <taxon>Paracoccus</taxon>
    </lineage>
</organism>
<dbReference type="Pfam" id="PF09299">
    <property type="entry name" value="Mu-transpos_C"/>
    <property type="match status" value="1"/>
</dbReference>
<proteinExistence type="predicted"/>
<dbReference type="Proteomes" id="UP000306223">
    <property type="component" value="Unassembled WGS sequence"/>
</dbReference>
<evidence type="ECO:0000313" key="3">
    <source>
        <dbReference type="EMBL" id="TJZ76895.1"/>
    </source>
</evidence>
<accession>A0A4U0Q6X3</accession>
<feature type="compositionally biased region" description="Basic and acidic residues" evidence="1">
    <location>
        <begin position="410"/>
        <end position="426"/>
    </location>
</feature>
<protein>
    <recommendedName>
        <fullName evidence="2">Integrase catalytic domain-containing protein</fullName>
    </recommendedName>
</protein>
<dbReference type="GO" id="GO:0003676">
    <property type="term" value="F:nucleic acid binding"/>
    <property type="evidence" value="ECO:0007669"/>
    <property type="project" value="InterPro"/>
</dbReference>
<feature type="compositionally biased region" description="Basic and acidic residues" evidence="1">
    <location>
        <begin position="441"/>
        <end position="450"/>
    </location>
</feature>
<dbReference type="InterPro" id="IPR036397">
    <property type="entry name" value="RNaseH_sf"/>
</dbReference>
<gene>
    <name evidence="3" type="ORF">FA740_19155</name>
</gene>
<dbReference type="InterPro" id="IPR015378">
    <property type="entry name" value="Transposase-like_Mu_C"/>
</dbReference>
<evidence type="ECO:0000256" key="1">
    <source>
        <dbReference type="SAM" id="MobiDB-lite"/>
    </source>
</evidence>
<comment type="caution">
    <text evidence="3">The sequence shown here is derived from an EMBL/GenBank/DDBJ whole genome shotgun (WGS) entry which is preliminary data.</text>
</comment>